<sequence>MDAAPQIENVDIKAIRLRLKVNQHEFADALGLSLETIKSWEQGRRNPTGLAQKALKLIEKDLELYYRFKFN</sequence>
<dbReference type="InterPro" id="IPR010982">
    <property type="entry name" value="Lambda_DNA-bd_dom_sf"/>
</dbReference>
<dbReference type="CDD" id="cd00093">
    <property type="entry name" value="HTH_XRE"/>
    <property type="match status" value="1"/>
</dbReference>
<feature type="domain" description="HTH cro/C1-type" evidence="4">
    <location>
        <begin position="12"/>
        <end position="65"/>
    </location>
</feature>
<name>A0A178K4J4_9GAMM</name>
<keyword evidence="3" id="KW-0804">Transcription</keyword>
<keyword evidence="1" id="KW-0805">Transcription regulation</keyword>
<dbReference type="AlphaFoldDB" id="A0A178K4J4"/>
<dbReference type="SUPFAM" id="SSF47413">
    <property type="entry name" value="lambda repressor-like DNA-binding domains"/>
    <property type="match status" value="1"/>
</dbReference>
<dbReference type="PANTHER" id="PTHR36511">
    <property type="entry name" value="MERR FAMILY BACTERIAL REGULATORY PROTEIN"/>
    <property type="match status" value="1"/>
</dbReference>
<organism evidence="5 6">
    <name type="scientific">Photobacterium jeanii</name>
    <dbReference type="NCBI Taxonomy" id="858640"/>
    <lineage>
        <taxon>Bacteria</taxon>
        <taxon>Pseudomonadati</taxon>
        <taxon>Pseudomonadota</taxon>
        <taxon>Gammaproteobacteria</taxon>
        <taxon>Vibrionales</taxon>
        <taxon>Vibrionaceae</taxon>
        <taxon>Photobacterium</taxon>
    </lineage>
</organism>
<accession>A0A178K4J4</accession>
<dbReference type="Proteomes" id="UP000078503">
    <property type="component" value="Unassembled WGS sequence"/>
</dbReference>
<dbReference type="EMBL" id="LVHF01000033">
    <property type="protein sequence ID" value="OAN11613.1"/>
    <property type="molecule type" value="Genomic_DNA"/>
</dbReference>
<gene>
    <name evidence="5" type="ORF">A3K86_22115</name>
</gene>
<evidence type="ECO:0000313" key="5">
    <source>
        <dbReference type="EMBL" id="OAN11613.1"/>
    </source>
</evidence>
<dbReference type="RefSeq" id="WP_068336773.1">
    <property type="nucleotide sequence ID" value="NZ_LVHF01000033.1"/>
</dbReference>
<dbReference type="STRING" id="858640.A3K86_22115"/>
<dbReference type="PANTHER" id="PTHR36511:SF3">
    <property type="entry name" value="ANTITOXIN HIGA-2"/>
    <property type="match status" value="1"/>
</dbReference>
<dbReference type="OrthoDB" id="9799384at2"/>
<evidence type="ECO:0000313" key="6">
    <source>
        <dbReference type="Proteomes" id="UP000078503"/>
    </source>
</evidence>
<dbReference type="Gene3D" id="1.10.260.40">
    <property type="entry name" value="lambda repressor-like DNA-binding domains"/>
    <property type="match status" value="1"/>
</dbReference>
<evidence type="ECO:0000256" key="1">
    <source>
        <dbReference type="ARBA" id="ARBA00023015"/>
    </source>
</evidence>
<dbReference type="PROSITE" id="PS50943">
    <property type="entry name" value="HTH_CROC1"/>
    <property type="match status" value="1"/>
</dbReference>
<dbReference type="InterPro" id="IPR001387">
    <property type="entry name" value="Cro/C1-type_HTH"/>
</dbReference>
<evidence type="ECO:0000256" key="3">
    <source>
        <dbReference type="ARBA" id="ARBA00023163"/>
    </source>
</evidence>
<comment type="caution">
    <text evidence="5">The sequence shown here is derived from an EMBL/GenBank/DDBJ whole genome shotgun (WGS) entry which is preliminary data.</text>
</comment>
<proteinExistence type="predicted"/>
<dbReference type="SMART" id="SM00530">
    <property type="entry name" value="HTH_XRE"/>
    <property type="match status" value="1"/>
</dbReference>
<dbReference type="GO" id="GO:0003677">
    <property type="term" value="F:DNA binding"/>
    <property type="evidence" value="ECO:0007669"/>
    <property type="project" value="UniProtKB-KW"/>
</dbReference>
<dbReference type="InterPro" id="IPR052359">
    <property type="entry name" value="HTH-type_reg/antitoxin"/>
</dbReference>
<evidence type="ECO:0000256" key="2">
    <source>
        <dbReference type="ARBA" id="ARBA00023125"/>
    </source>
</evidence>
<dbReference type="Pfam" id="PF01381">
    <property type="entry name" value="HTH_3"/>
    <property type="match status" value="1"/>
</dbReference>
<keyword evidence="6" id="KW-1185">Reference proteome</keyword>
<dbReference type="InterPro" id="IPR047761">
    <property type="entry name" value="NadS-like"/>
</dbReference>
<dbReference type="NCBIfam" id="NF041265">
    <property type="entry name" value="NadS"/>
    <property type="match status" value="1"/>
</dbReference>
<reference evidence="5 6" key="1">
    <citation type="submission" date="2016-03" db="EMBL/GenBank/DDBJ databases">
        <title>Photobacterium proteolyticum sp. nov. a protease producing bacterium isolated from ocean sediments of Laizhou Bay.</title>
        <authorList>
            <person name="Li Y."/>
        </authorList>
    </citation>
    <scope>NUCLEOTIDE SEQUENCE [LARGE SCALE GENOMIC DNA]</scope>
    <source>
        <strain evidence="5 6">R-40508</strain>
    </source>
</reference>
<protein>
    <recommendedName>
        <fullName evidence="4">HTH cro/C1-type domain-containing protein</fullName>
    </recommendedName>
</protein>
<keyword evidence="2" id="KW-0238">DNA-binding</keyword>
<evidence type="ECO:0000259" key="4">
    <source>
        <dbReference type="PROSITE" id="PS50943"/>
    </source>
</evidence>